<name>A0A174DDS9_9FIRM</name>
<accession>A0A174DDS9</accession>
<sequence>MDNCEKEFESAGQEARRLAIALKRFTEVQDPVWKEKYQHYLSLRFRPAIIELIRQDDFFRIQKLCQFVSITESALDTFIEEAVRLHREEILSFFLEFQKDHFGFHDHDFTF</sequence>
<organism evidence="1 2">
    <name type="scientific">Blautia obeum</name>
    <dbReference type="NCBI Taxonomy" id="40520"/>
    <lineage>
        <taxon>Bacteria</taxon>
        <taxon>Bacillati</taxon>
        <taxon>Bacillota</taxon>
        <taxon>Clostridia</taxon>
        <taxon>Lachnospirales</taxon>
        <taxon>Lachnospiraceae</taxon>
        <taxon>Blautia</taxon>
    </lineage>
</organism>
<dbReference type="AlphaFoldDB" id="A0A174DDS9"/>
<proteinExistence type="predicted"/>
<evidence type="ECO:0000313" key="2">
    <source>
        <dbReference type="Proteomes" id="UP000095409"/>
    </source>
</evidence>
<reference evidence="1 2" key="1">
    <citation type="submission" date="2015-09" db="EMBL/GenBank/DDBJ databases">
        <authorList>
            <consortium name="Pathogen Informatics"/>
        </authorList>
    </citation>
    <scope>NUCLEOTIDE SEQUENCE [LARGE SCALE GENOMIC DNA]</scope>
    <source>
        <strain evidence="1 2">2789STDY5608837</strain>
    </source>
</reference>
<dbReference type="RefSeq" id="WP_055066106.1">
    <property type="nucleotide sequence ID" value="NZ_CYZD01000007.1"/>
</dbReference>
<evidence type="ECO:0000313" key="1">
    <source>
        <dbReference type="EMBL" id="CUO23624.1"/>
    </source>
</evidence>
<dbReference type="EMBL" id="CYZD01000007">
    <property type="protein sequence ID" value="CUO23624.1"/>
    <property type="molecule type" value="Genomic_DNA"/>
</dbReference>
<protein>
    <submittedName>
        <fullName evidence="1">Uncharacterized protein</fullName>
    </submittedName>
</protein>
<gene>
    <name evidence="1" type="ORF">ERS852394_01747</name>
</gene>
<dbReference type="Proteomes" id="UP000095409">
    <property type="component" value="Unassembled WGS sequence"/>
</dbReference>